<evidence type="ECO:0000313" key="3">
    <source>
        <dbReference type="Proteomes" id="UP000275078"/>
    </source>
</evidence>
<proteinExistence type="predicted"/>
<feature type="compositionally biased region" description="Polar residues" evidence="1">
    <location>
        <begin position="578"/>
        <end position="588"/>
    </location>
</feature>
<accession>A0A3N4HAS8</accession>
<feature type="compositionally biased region" description="Basic and acidic residues" evidence="1">
    <location>
        <begin position="336"/>
        <end position="372"/>
    </location>
</feature>
<organism evidence="2 3">
    <name type="scientific">Ascobolus immersus RN42</name>
    <dbReference type="NCBI Taxonomy" id="1160509"/>
    <lineage>
        <taxon>Eukaryota</taxon>
        <taxon>Fungi</taxon>
        <taxon>Dikarya</taxon>
        <taxon>Ascomycota</taxon>
        <taxon>Pezizomycotina</taxon>
        <taxon>Pezizomycetes</taxon>
        <taxon>Pezizales</taxon>
        <taxon>Ascobolaceae</taxon>
        <taxon>Ascobolus</taxon>
    </lineage>
</organism>
<keyword evidence="3" id="KW-1185">Reference proteome</keyword>
<feature type="compositionally biased region" description="Basic and acidic residues" evidence="1">
    <location>
        <begin position="605"/>
        <end position="622"/>
    </location>
</feature>
<feature type="compositionally biased region" description="Polar residues" evidence="1">
    <location>
        <begin position="939"/>
        <end position="948"/>
    </location>
</feature>
<feature type="region of interest" description="Disordered" evidence="1">
    <location>
        <begin position="817"/>
        <end position="976"/>
    </location>
</feature>
<feature type="compositionally biased region" description="Basic and acidic residues" evidence="1">
    <location>
        <begin position="379"/>
        <end position="395"/>
    </location>
</feature>
<feature type="region of interest" description="Disordered" evidence="1">
    <location>
        <begin position="265"/>
        <end position="432"/>
    </location>
</feature>
<feature type="region of interest" description="Disordered" evidence="1">
    <location>
        <begin position="1072"/>
        <end position="1148"/>
    </location>
</feature>
<dbReference type="Proteomes" id="UP000275078">
    <property type="component" value="Unassembled WGS sequence"/>
</dbReference>
<feature type="compositionally biased region" description="Basic and acidic residues" evidence="1">
    <location>
        <begin position="285"/>
        <end position="298"/>
    </location>
</feature>
<feature type="compositionally biased region" description="Pro residues" evidence="1">
    <location>
        <begin position="1083"/>
        <end position="1100"/>
    </location>
</feature>
<sequence>MYVASYVDFTPVRSFFVSLFKQSPLRKFIVSIEANLGTQFDSRSHYMAYMATTDAKDIETANWKILHDIEGIVGMFRAFGDSPGVYMCSMDLSEVQQFETGTYHSYSRMIKKERVDEGNDSSKDAMEVYTMRELSDLICTNDMFVHTWTTHDEKGKVSGHQMITYEQQMEVELTDETDEELRGRPLDDVIDAERIMFMPSHVIQDRSRLTSHAKLAKSSRVALSDGFSGPVPERSWRGDSNLQWRYCCNRKSAWPVERRGERDYSNERYTTPMMPRAPPPTAETDVDHEHSQKKHQEAESDDENSAGAAKEVHAGSPPTTPAGPDAMVARQQQRKRSTEKWSRSPERLESDGSRRRGVDSRWRDRSPWDTRLHGRRRGRHEEKKPEHARSAEHYENITSRITNEDKRPERHDPQSPPPHRRRAIASDPDKGVTQEQFEFYDELLLQNRNRRKPLGPAVDEREDSYTMIRSMPGYNEKWDDMLNPSQFHAKPVGTAKDGSPHLGRRPERQREHGLNQDVTNGSADYAGTRKRGRAHRSPFDLASMKVPVPGSDYEEPEDGLWGPDDLFGGGTKAKAASSDGSQQTIQNEDNGRGRPPAPLEVGNRNADDHEAPVPPRPAKDANSRATPNRQNEGAVPKSCLEAPAKDGSYRAARGSPAMTDSSLRPAVTQTVRSSNDGQTHARSRDERQVGVGSGVPVGSPIPGPVPDGGQHLVGGIVDLAHARAPDTQVTGRQVRGVMARGTVLGTVPAVRSTLTGDLGHAQETDTAGSVVIADIATTVLDLLVTGHILGMLIGLINMEGDAQTNRVTRAGPDIQAGVKGQQHASGHPSRQPSGYKSTDMPPPPVPRPRKSRVAGAADVGADARPPAVDLPAPKKRRTLIPSPYPSQDDEPLEEEPGPTVPVAEPAKPRSALQRKPGHPAAGTPPASQYLPPPPPPQTKDINGTNMRPNATRPPVDTQIPAASQIGPNDVTNAARQPFTGSQMPVVVDPTSPLSNAVQPKPVILENLACFERYPTVDEITAAMGFPSDKRLWGKIGRAKVAAIEDRLKLGHEDFFEDFDWATFAWLSTKNLSEPKGRRRRPIDVPPPPPPPPPPPAPPRPTQNSFQAINAPRAKGAPVDTSSFEGTTPPHPSASSIGTSITVQPRVRR</sequence>
<feature type="compositionally biased region" description="Basic and acidic residues" evidence="1">
    <location>
        <begin position="504"/>
        <end position="514"/>
    </location>
</feature>
<evidence type="ECO:0000313" key="2">
    <source>
        <dbReference type="EMBL" id="RPA71603.1"/>
    </source>
</evidence>
<feature type="region of interest" description="Disordered" evidence="1">
    <location>
        <begin position="475"/>
        <end position="690"/>
    </location>
</feature>
<feature type="compositionally biased region" description="Polar residues" evidence="1">
    <location>
        <begin position="658"/>
        <end position="680"/>
    </location>
</feature>
<dbReference type="AlphaFoldDB" id="A0A3N4HAS8"/>
<feature type="compositionally biased region" description="Basic and acidic residues" evidence="1">
    <location>
        <begin position="402"/>
        <end position="413"/>
    </location>
</feature>
<feature type="compositionally biased region" description="Polar residues" evidence="1">
    <location>
        <begin position="822"/>
        <end position="836"/>
    </location>
</feature>
<feature type="compositionally biased region" description="Polar residues" evidence="1">
    <location>
        <begin position="965"/>
        <end position="976"/>
    </location>
</feature>
<feature type="compositionally biased region" description="Acidic residues" evidence="1">
    <location>
        <begin position="887"/>
        <end position="896"/>
    </location>
</feature>
<feature type="compositionally biased region" description="Polar residues" evidence="1">
    <location>
        <begin position="1132"/>
        <end position="1142"/>
    </location>
</feature>
<gene>
    <name evidence="2" type="ORF">BJ508DRAFT_315467</name>
</gene>
<reference evidence="2 3" key="1">
    <citation type="journal article" date="2018" name="Nat. Ecol. Evol.">
        <title>Pezizomycetes genomes reveal the molecular basis of ectomycorrhizal truffle lifestyle.</title>
        <authorList>
            <person name="Murat C."/>
            <person name="Payen T."/>
            <person name="Noel B."/>
            <person name="Kuo A."/>
            <person name="Morin E."/>
            <person name="Chen J."/>
            <person name="Kohler A."/>
            <person name="Krizsan K."/>
            <person name="Balestrini R."/>
            <person name="Da Silva C."/>
            <person name="Montanini B."/>
            <person name="Hainaut M."/>
            <person name="Levati E."/>
            <person name="Barry K.W."/>
            <person name="Belfiori B."/>
            <person name="Cichocki N."/>
            <person name="Clum A."/>
            <person name="Dockter R.B."/>
            <person name="Fauchery L."/>
            <person name="Guy J."/>
            <person name="Iotti M."/>
            <person name="Le Tacon F."/>
            <person name="Lindquist E.A."/>
            <person name="Lipzen A."/>
            <person name="Malagnac F."/>
            <person name="Mello A."/>
            <person name="Molinier V."/>
            <person name="Miyauchi S."/>
            <person name="Poulain J."/>
            <person name="Riccioni C."/>
            <person name="Rubini A."/>
            <person name="Sitrit Y."/>
            <person name="Splivallo R."/>
            <person name="Traeger S."/>
            <person name="Wang M."/>
            <person name="Zifcakova L."/>
            <person name="Wipf D."/>
            <person name="Zambonelli A."/>
            <person name="Paolocci F."/>
            <person name="Nowrousian M."/>
            <person name="Ottonello S."/>
            <person name="Baldrian P."/>
            <person name="Spatafora J.W."/>
            <person name="Henrissat B."/>
            <person name="Nagy L.G."/>
            <person name="Aury J.M."/>
            <person name="Wincker P."/>
            <person name="Grigoriev I.V."/>
            <person name="Bonfante P."/>
            <person name="Martin F.M."/>
        </authorList>
    </citation>
    <scope>NUCLEOTIDE SEQUENCE [LARGE SCALE GENOMIC DNA]</scope>
    <source>
        <strain evidence="2 3">RN42</strain>
    </source>
</reference>
<protein>
    <submittedName>
        <fullName evidence="2">Uncharacterized protein</fullName>
    </submittedName>
</protein>
<dbReference type="EMBL" id="ML119914">
    <property type="protein sequence ID" value="RPA71603.1"/>
    <property type="molecule type" value="Genomic_DNA"/>
</dbReference>
<feature type="compositionally biased region" description="Low complexity" evidence="1">
    <location>
        <begin position="853"/>
        <end position="869"/>
    </location>
</feature>
<name>A0A3N4HAS8_ASCIM</name>
<evidence type="ECO:0000256" key="1">
    <source>
        <dbReference type="SAM" id="MobiDB-lite"/>
    </source>
</evidence>